<dbReference type="EMBL" id="VJMG01000016">
    <property type="protein sequence ID" value="TRL40044.1"/>
    <property type="molecule type" value="Genomic_DNA"/>
</dbReference>
<sequence>MSDLKPIRSEQDYDKAMTLLKTLWGAEAGTPDGDRLDVLVTLIDAYENAHYPIDLPDPIDAILFRMEQEGLTQQDLVPILGNHGRVAEILNRTHPLSLDMIRRLHAEFDIPAEVLIQPICSAKDAA</sequence>
<gene>
    <name evidence="1" type="ORF">FNA46_07170</name>
</gene>
<protein>
    <submittedName>
        <fullName evidence="1">Transcriptional regulator</fullName>
    </submittedName>
</protein>
<dbReference type="PANTHER" id="PTHR40455">
    <property type="entry name" value="ANTITOXIN HIGA"/>
    <property type="match status" value="1"/>
</dbReference>
<dbReference type="Proteomes" id="UP000316801">
    <property type="component" value="Unassembled WGS sequence"/>
</dbReference>
<keyword evidence="2" id="KW-1185">Reference proteome</keyword>
<evidence type="ECO:0000313" key="1">
    <source>
        <dbReference type="EMBL" id="TRL40044.1"/>
    </source>
</evidence>
<evidence type="ECO:0000313" key="2">
    <source>
        <dbReference type="Proteomes" id="UP000316801"/>
    </source>
</evidence>
<comment type="caution">
    <text evidence="1">The sequence shown here is derived from an EMBL/GenBank/DDBJ whole genome shotgun (WGS) entry which is preliminary data.</text>
</comment>
<organism evidence="1 2">
    <name type="scientific">Rhizobium straminoryzae</name>
    <dbReference type="NCBI Taxonomy" id="1387186"/>
    <lineage>
        <taxon>Bacteria</taxon>
        <taxon>Pseudomonadati</taxon>
        <taxon>Pseudomonadota</taxon>
        <taxon>Alphaproteobacteria</taxon>
        <taxon>Hyphomicrobiales</taxon>
        <taxon>Rhizobiaceae</taxon>
        <taxon>Rhizobium/Agrobacterium group</taxon>
        <taxon>Rhizobium</taxon>
    </lineage>
</organism>
<name>A0A549TDB0_9HYPH</name>
<dbReference type="RefSeq" id="WP_143124437.1">
    <property type="nucleotide sequence ID" value="NZ_VJMG01000016.1"/>
</dbReference>
<accession>A0A549TDB0</accession>
<dbReference type="InterPro" id="IPR010982">
    <property type="entry name" value="Lambda_DNA-bd_dom_sf"/>
</dbReference>
<dbReference type="PANTHER" id="PTHR40455:SF1">
    <property type="entry name" value="ANTITOXIN HIGA"/>
    <property type="match status" value="1"/>
</dbReference>
<reference evidence="1 2" key="1">
    <citation type="submission" date="2019-07" db="EMBL/GenBank/DDBJ databases">
        <title>Ln-dependent methylotrophs.</title>
        <authorList>
            <person name="Tani A."/>
        </authorList>
    </citation>
    <scope>NUCLEOTIDE SEQUENCE [LARGE SCALE GENOMIC DNA]</scope>
    <source>
        <strain evidence="1 2">SM12</strain>
    </source>
</reference>
<dbReference type="SUPFAM" id="SSF47413">
    <property type="entry name" value="lambda repressor-like DNA-binding domains"/>
    <property type="match status" value="1"/>
</dbReference>
<dbReference type="GO" id="GO:0006355">
    <property type="term" value="P:regulation of DNA-templated transcription"/>
    <property type="evidence" value="ECO:0007669"/>
    <property type="project" value="InterPro"/>
</dbReference>
<proteinExistence type="predicted"/>
<dbReference type="InterPro" id="IPR039060">
    <property type="entry name" value="Antitox_HigA"/>
</dbReference>
<dbReference type="GO" id="GO:0001046">
    <property type="term" value="F:core promoter sequence-specific DNA binding"/>
    <property type="evidence" value="ECO:0007669"/>
    <property type="project" value="TreeGrafter"/>
</dbReference>
<dbReference type="AlphaFoldDB" id="A0A549TDB0"/>